<evidence type="ECO:0000256" key="1">
    <source>
        <dbReference type="ARBA" id="ARBA00006924"/>
    </source>
</evidence>
<evidence type="ECO:0000259" key="5">
    <source>
        <dbReference type="PROSITE" id="PS50305"/>
    </source>
</evidence>
<gene>
    <name evidence="6" type="ORF">BGTH12_LOCUS3461</name>
</gene>
<dbReference type="GO" id="GO:0017136">
    <property type="term" value="F:histone deacetylase activity, NAD-dependent"/>
    <property type="evidence" value="ECO:0007669"/>
    <property type="project" value="TreeGrafter"/>
</dbReference>
<dbReference type="PANTHER" id="PTHR11085:SF6">
    <property type="entry name" value="NAD-DEPENDENT PROTEIN DEACETYLASE SIRTUIN-2"/>
    <property type="match status" value="1"/>
</dbReference>
<comment type="caution">
    <text evidence="4">Lacks conserved residue(s) required for the propagation of feature annotation.</text>
</comment>
<dbReference type="Proteomes" id="UP000683417">
    <property type="component" value="Unassembled WGS sequence"/>
</dbReference>
<accession>A0A9W4GEV6</accession>
<evidence type="ECO:0000256" key="2">
    <source>
        <dbReference type="ARBA" id="ARBA00022723"/>
    </source>
</evidence>
<name>A0A9W4GEV6_BLUGR</name>
<evidence type="ECO:0000313" key="6">
    <source>
        <dbReference type="EMBL" id="CAD6502103.1"/>
    </source>
</evidence>
<dbReference type="GO" id="GO:0005634">
    <property type="term" value="C:nucleus"/>
    <property type="evidence" value="ECO:0007669"/>
    <property type="project" value="TreeGrafter"/>
</dbReference>
<comment type="similarity">
    <text evidence="1">Belongs to the sirtuin family. Class I subfamily.</text>
</comment>
<keyword evidence="3" id="KW-0862">Zinc</keyword>
<evidence type="ECO:0000313" key="7">
    <source>
        <dbReference type="Proteomes" id="UP000683417"/>
    </source>
</evidence>
<dbReference type="GO" id="GO:0046872">
    <property type="term" value="F:metal ion binding"/>
    <property type="evidence" value="ECO:0007669"/>
    <property type="project" value="UniProtKB-KW"/>
</dbReference>
<protein>
    <submittedName>
        <fullName evidence="6">BgTH12-02344</fullName>
    </submittedName>
</protein>
<keyword evidence="2" id="KW-0479">Metal-binding</keyword>
<dbReference type="InterPro" id="IPR003000">
    <property type="entry name" value="Sirtuin"/>
</dbReference>
<dbReference type="PROSITE" id="PS50305">
    <property type="entry name" value="SIRTUIN"/>
    <property type="match status" value="1"/>
</dbReference>
<dbReference type="CDD" id="cd01408">
    <property type="entry name" value="SIRT1"/>
    <property type="match status" value="1"/>
</dbReference>
<evidence type="ECO:0000256" key="4">
    <source>
        <dbReference type="PROSITE-ProRule" id="PRU00236"/>
    </source>
</evidence>
<sequence>MIVPSQLLSPVYKRRFRTADMQNRSSPDESICVSFPARPLYSNIKDVADSILANRIQHIVVMTGAGISTSAGIPDFRSPGTGLYANLDSLELPDAEDVFDISYFRENPVPFYTLAKELNPGKFHPTVSHCFINLLNEKALLSMLFTQNIDCLERKAGIPNEKIVEAHGSFATQSCIDCKTQFPDDLMQTAIENGKAPYCLTPQCNGLVKPDIVFFGESLPLSFFLNRASISQADLVIVMGTSLSVQPFASLPAGAGMEIPRVLINNAVVGDFGSRPNDVMILGDCDAGVLELAEALGWVDELKSIWFSVSGIFKEKEAANLQKKQAAMTKDELLHAEIQKLTDEIDTSLKGSRKHADSTYKLLELTSISNDIACTDVTHESKGDEIATATATASSEYLDEDP</sequence>
<evidence type="ECO:0000256" key="3">
    <source>
        <dbReference type="ARBA" id="ARBA00022833"/>
    </source>
</evidence>
<organism evidence="6 7">
    <name type="scientific">Blumeria graminis f. sp. triticale</name>
    <dbReference type="NCBI Taxonomy" id="1689686"/>
    <lineage>
        <taxon>Eukaryota</taxon>
        <taxon>Fungi</taxon>
        <taxon>Dikarya</taxon>
        <taxon>Ascomycota</taxon>
        <taxon>Pezizomycotina</taxon>
        <taxon>Leotiomycetes</taxon>
        <taxon>Erysiphales</taxon>
        <taxon>Erysiphaceae</taxon>
        <taxon>Blumeria</taxon>
    </lineage>
</organism>
<dbReference type="InterPro" id="IPR050134">
    <property type="entry name" value="NAD-dep_sirtuin_deacylases"/>
</dbReference>
<dbReference type="PANTHER" id="PTHR11085">
    <property type="entry name" value="NAD-DEPENDENT PROTEIN DEACYLASE SIRTUIN-5, MITOCHONDRIAL-RELATED"/>
    <property type="match status" value="1"/>
</dbReference>
<feature type="domain" description="Deacetylase sirtuin-type" evidence="5">
    <location>
        <begin position="37"/>
        <end position="299"/>
    </location>
</feature>
<dbReference type="EMBL" id="CAJHIT010000005">
    <property type="protein sequence ID" value="CAD6502103.1"/>
    <property type="molecule type" value="Genomic_DNA"/>
</dbReference>
<dbReference type="Pfam" id="PF02146">
    <property type="entry name" value="SIR2"/>
    <property type="match status" value="1"/>
</dbReference>
<dbReference type="InterPro" id="IPR026590">
    <property type="entry name" value="Ssirtuin_cat_dom"/>
</dbReference>
<dbReference type="AlphaFoldDB" id="A0A9W4GEV6"/>
<proteinExistence type="inferred from homology"/>
<comment type="caution">
    <text evidence="6">The sequence shown here is derived from an EMBL/GenBank/DDBJ whole genome shotgun (WGS) entry which is preliminary data.</text>
</comment>
<dbReference type="GO" id="GO:0070403">
    <property type="term" value="F:NAD+ binding"/>
    <property type="evidence" value="ECO:0007669"/>
    <property type="project" value="InterPro"/>
</dbReference>
<reference evidence="6" key="1">
    <citation type="submission" date="2020-10" db="EMBL/GenBank/DDBJ databases">
        <authorList>
            <person name="Muller C M."/>
        </authorList>
    </citation>
    <scope>NUCLEOTIDE SEQUENCE</scope>
    <source>
        <strain evidence="6">THUN-12</strain>
    </source>
</reference>